<evidence type="ECO:0000259" key="4">
    <source>
        <dbReference type="Pfam" id="PF07969"/>
    </source>
</evidence>
<dbReference type="PANTHER" id="PTHR32027:SF0">
    <property type="entry name" value="CYTOSINE DEAMINASE"/>
    <property type="match status" value="1"/>
</dbReference>
<dbReference type="AlphaFoldDB" id="A0A848FEF7"/>
<dbReference type="Pfam" id="PF07969">
    <property type="entry name" value="Amidohydro_3"/>
    <property type="match status" value="1"/>
</dbReference>
<dbReference type="InterPro" id="IPR011059">
    <property type="entry name" value="Metal-dep_hydrolase_composite"/>
</dbReference>
<reference evidence="5 6" key="1">
    <citation type="submission" date="2020-04" db="EMBL/GenBank/DDBJ databases">
        <title>Azohydromonas sp. isolated from soil.</title>
        <authorList>
            <person name="Dahal R.H."/>
        </authorList>
    </citation>
    <scope>NUCLEOTIDE SEQUENCE [LARGE SCALE GENOMIC DNA]</scope>
    <source>
        <strain evidence="5 6">G-1-1-14</strain>
    </source>
</reference>
<dbReference type="EMBL" id="JABBFW010000009">
    <property type="protein sequence ID" value="NML16281.1"/>
    <property type="molecule type" value="Genomic_DNA"/>
</dbReference>
<organism evidence="5 6">
    <name type="scientific">Azohydromonas caseinilytica</name>
    <dbReference type="NCBI Taxonomy" id="2728836"/>
    <lineage>
        <taxon>Bacteria</taxon>
        <taxon>Pseudomonadati</taxon>
        <taxon>Pseudomonadota</taxon>
        <taxon>Betaproteobacteria</taxon>
        <taxon>Burkholderiales</taxon>
        <taxon>Sphaerotilaceae</taxon>
        <taxon>Azohydromonas</taxon>
    </lineage>
</organism>
<dbReference type="RefSeq" id="WP_169161184.1">
    <property type="nucleotide sequence ID" value="NZ_JABBFW010000009.1"/>
</dbReference>
<dbReference type="CDD" id="cd01293">
    <property type="entry name" value="Bact_CD"/>
    <property type="match status" value="1"/>
</dbReference>
<feature type="region of interest" description="Disordered" evidence="3">
    <location>
        <begin position="423"/>
        <end position="444"/>
    </location>
</feature>
<keyword evidence="6" id="KW-1185">Reference proteome</keyword>
<dbReference type="GO" id="GO:0006209">
    <property type="term" value="P:cytosine catabolic process"/>
    <property type="evidence" value="ECO:0007669"/>
    <property type="project" value="TreeGrafter"/>
</dbReference>
<evidence type="ECO:0000256" key="3">
    <source>
        <dbReference type="SAM" id="MobiDB-lite"/>
    </source>
</evidence>
<dbReference type="PANTHER" id="PTHR32027">
    <property type="entry name" value="CYTOSINE DEAMINASE"/>
    <property type="match status" value="1"/>
</dbReference>
<dbReference type="GO" id="GO:0046872">
    <property type="term" value="F:metal ion binding"/>
    <property type="evidence" value="ECO:0007669"/>
    <property type="project" value="UniProtKB-KW"/>
</dbReference>
<dbReference type="InterPro" id="IPR013108">
    <property type="entry name" value="Amidohydro_3"/>
</dbReference>
<accession>A0A848FEF7</accession>
<comment type="caution">
    <text evidence="5">The sequence shown here is derived from an EMBL/GenBank/DDBJ whole genome shotgun (WGS) entry which is preliminary data.</text>
</comment>
<keyword evidence="2 5" id="KW-0378">Hydrolase</keyword>
<dbReference type="Gene3D" id="2.30.40.10">
    <property type="entry name" value="Urease, subunit C, domain 1"/>
    <property type="match status" value="1"/>
</dbReference>
<dbReference type="InterPro" id="IPR032466">
    <property type="entry name" value="Metal_Hydrolase"/>
</dbReference>
<protein>
    <submittedName>
        <fullName evidence="5">Amidohydrolase family protein</fullName>
    </submittedName>
</protein>
<dbReference type="SUPFAM" id="SSF51338">
    <property type="entry name" value="Composite domain of metallo-dependent hydrolases"/>
    <property type="match status" value="1"/>
</dbReference>
<keyword evidence="1" id="KW-0479">Metal-binding</keyword>
<dbReference type="GO" id="GO:0035888">
    <property type="term" value="F:isoguanine deaminase activity"/>
    <property type="evidence" value="ECO:0007669"/>
    <property type="project" value="TreeGrafter"/>
</dbReference>
<dbReference type="NCBIfam" id="NF005748">
    <property type="entry name" value="PRK07572.1"/>
    <property type="match status" value="1"/>
</dbReference>
<gene>
    <name evidence="5" type="ORF">HHL10_14970</name>
</gene>
<evidence type="ECO:0000313" key="6">
    <source>
        <dbReference type="Proteomes" id="UP000574067"/>
    </source>
</evidence>
<dbReference type="GO" id="GO:0004131">
    <property type="term" value="F:cytosine deaminase activity"/>
    <property type="evidence" value="ECO:0007669"/>
    <property type="project" value="TreeGrafter"/>
</dbReference>
<feature type="domain" description="Amidohydrolase 3" evidence="4">
    <location>
        <begin position="47"/>
        <end position="401"/>
    </location>
</feature>
<dbReference type="FunFam" id="3.20.20.140:FF:000019">
    <property type="entry name" value="Cytosine deaminase"/>
    <property type="match status" value="1"/>
</dbReference>
<dbReference type="Gene3D" id="3.20.20.140">
    <property type="entry name" value="Metal-dependent hydrolases"/>
    <property type="match status" value="1"/>
</dbReference>
<evidence type="ECO:0000256" key="1">
    <source>
        <dbReference type="ARBA" id="ARBA00022723"/>
    </source>
</evidence>
<proteinExistence type="predicted"/>
<evidence type="ECO:0000256" key="2">
    <source>
        <dbReference type="ARBA" id="ARBA00022801"/>
    </source>
</evidence>
<dbReference type="InterPro" id="IPR052349">
    <property type="entry name" value="Metallo-hydrolase_Enzymes"/>
</dbReference>
<dbReference type="SUPFAM" id="SSF51556">
    <property type="entry name" value="Metallo-dependent hydrolases"/>
    <property type="match status" value="1"/>
</dbReference>
<name>A0A848FEF7_9BURK</name>
<dbReference type="Proteomes" id="UP000574067">
    <property type="component" value="Unassembled WGS sequence"/>
</dbReference>
<evidence type="ECO:0000313" key="5">
    <source>
        <dbReference type="EMBL" id="NML16281.1"/>
    </source>
</evidence>
<sequence length="444" mass="47846">MADLLLRNVTLPDGRGDVDVLVREGRIAAVGPALPAPEGIHALDGCGWLLSPPFVDAHFHMDSTLSHGQPRVNASGTLLEGISLWGQLKPLLTQEALVERALRYCDWAVARGLLAIRSHVDVSDPSLLTVEALLHVKKQVAPYLDLQLVAFPQDGVLRSPGAFENLKRALDRGVEVVGGIPHFERTMADGAESVRLLCELAAERGLRVDMHCDESDDPLSRHVETLAFHTHRLGLQGRVTGSHLTSMHSMDNYYVSKLLPLMAEAGLHAVANPLINIMLQGRHDTYPKRRGMTRVPELMGAGVNVGFGHDCVMDPWYPLGSADMLEVAAMGLHVAQMGSVAGQRACFDAVTVNSARILGLEGYGLQPGCRGDFVLLQARSAEEAIRLRAQRLLVVRGGRVLARAPEQSVALELPGRPARVDFTLASTGRDGTAGPTPGGPEPRL</sequence>